<sequence>MAVTVLGGALVAACVAWARAEVTRCLLMILYFGARAMQGHDVRMADRRMSQAERHVARSKRTGALIARHFTPKT</sequence>
<evidence type="ECO:0000313" key="2">
    <source>
        <dbReference type="Proteomes" id="UP000585665"/>
    </source>
</evidence>
<organism evidence="1 2">
    <name type="scientific">Ameyamaea chiangmaiensis</name>
    <dbReference type="NCBI Taxonomy" id="442969"/>
    <lineage>
        <taxon>Bacteria</taxon>
        <taxon>Pseudomonadati</taxon>
        <taxon>Pseudomonadota</taxon>
        <taxon>Alphaproteobacteria</taxon>
        <taxon>Acetobacterales</taxon>
        <taxon>Acetobacteraceae</taxon>
        <taxon>Ameyamaea</taxon>
    </lineage>
</organism>
<dbReference type="RefSeq" id="WP_176612041.1">
    <property type="nucleotide sequence ID" value="NZ_JABXXR010000001.1"/>
</dbReference>
<accession>A0A850P4Y9</accession>
<protein>
    <submittedName>
        <fullName evidence="1">Uncharacterized protein</fullName>
    </submittedName>
</protein>
<gene>
    <name evidence="1" type="ORF">HUK82_00360</name>
</gene>
<evidence type="ECO:0000313" key="1">
    <source>
        <dbReference type="EMBL" id="NVN39018.1"/>
    </source>
</evidence>
<dbReference type="AlphaFoldDB" id="A0A850P4Y9"/>
<dbReference type="Proteomes" id="UP000585665">
    <property type="component" value="Unassembled WGS sequence"/>
</dbReference>
<reference evidence="1 2" key="1">
    <citation type="submission" date="2020-06" db="EMBL/GenBank/DDBJ databases">
        <title>Description of novel acetic acid bacteria.</title>
        <authorList>
            <person name="Sombolestani A."/>
        </authorList>
    </citation>
    <scope>NUCLEOTIDE SEQUENCE [LARGE SCALE GENOMIC DNA]</scope>
    <source>
        <strain evidence="1 2">LMG 27010</strain>
    </source>
</reference>
<dbReference type="EMBL" id="JABXXR010000001">
    <property type="protein sequence ID" value="NVN39018.1"/>
    <property type="molecule type" value="Genomic_DNA"/>
</dbReference>
<keyword evidence="2" id="KW-1185">Reference proteome</keyword>
<comment type="caution">
    <text evidence="1">The sequence shown here is derived from an EMBL/GenBank/DDBJ whole genome shotgun (WGS) entry which is preliminary data.</text>
</comment>
<name>A0A850P4Y9_9PROT</name>
<proteinExistence type="predicted"/>